<organism evidence="1 2">
    <name type="scientific">Arsenicicoccus piscis</name>
    <dbReference type="NCBI Taxonomy" id="673954"/>
    <lineage>
        <taxon>Bacteria</taxon>
        <taxon>Bacillati</taxon>
        <taxon>Actinomycetota</taxon>
        <taxon>Actinomycetes</taxon>
        <taxon>Micrococcales</taxon>
        <taxon>Intrasporangiaceae</taxon>
        <taxon>Arsenicicoccus</taxon>
    </lineage>
</organism>
<accession>A0ABQ6HVA0</accession>
<proteinExistence type="predicted"/>
<dbReference type="Gene3D" id="2.160.20.80">
    <property type="entry name" value="E3 ubiquitin-protein ligase SopA"/>
    <property type="match status" value="1"/>
</dbReference>
<dbReference type="RefSeq" id="WP_241441687.1">
    <property type="nucleotide sequence ID" value="NZ_BSUJ01000001.1"/>
</dbReference>
<evidence type="ECO:0000313" key="2">
    <source>
        <dbReference type="Proteomes" id="UP001157109"/>
    </source>
</evidence>
<gene>
    <name evidence="1" type="ORF">GCM10025862_34750</name>
</gene>
<protein>
    <recommendedName>
        <fullName evidence="3">Pentapeptide repeat-containing protein</fullName>
    </recommendedName>
</protein>
<comment type="caution">
    <text evidence="1">The sequence shown here is derived from an EMBL/GenBank/DDBJ whole genome shotgun (WGS) entry which is preliminary data.</text>
</comment>
<evidence type="ECO:0008006" key="3">
    <source>
        <dbReference type="Google" id="ProtNLM"/>
    </source>
</evidence>
<reference evidence="2" key="1">
    <citation type="journal article" date="2019" name="Int. J. Syst. Evol. Microbiol.">
        <title>The Global Catalogue of Microorganisms (GCM) 10K type strain sequencing project: providing services to taxonomists for standard genome sequencing and annotation.</title>
        <authorList>
            <consortium name="The Broad Institute Genomics Platform"/>
            <consortium name="The Broad Institute Genome Sequencing Center for Infectious Disease"/>
            <person name="Wu L."/>
            <person name="Ma J."/>
        </authorList>
    </citation>
    <scope>NUCLEOTIDE SEQUENCE [LARGE SCALE GENOMIC DNA]</scope>
    <source>
        <strain evidence="2">NBRC 105830</strain>
    </source>
</reference>
<dbReference type="Proteomes" id="UP001157109">
    <property type="component" value="Unassembled WGS sequence"/>
</dbReference>
<dbReference type="SUPFAM" id="SSF141571">
    <property type="entry name" value="Pentapeptide repeat-like"/>
    <property type="match status" value="1"/>
</dbReference>
<evidence type="ECO:0000313" key="1">
    <source>
        <dbReference type="EMBL" id="GMA21454.1"/>
    </source>
</evidence>
<keyword evidence="2" id="KW-1185">Reference proteome</keyword>
<name>A0ABQ6HVA0_9MICO</name>
<sequence length="230" mass="25462">MKASKHARQKAPARAKEQPRITPLWLDDLRDATEREVLDAARVDGARLTDCDLSGVDLEGLHAAETLWHGVRLHETRLDRATFLETRFERLDAPVLQSRRSTWREVELVDSRIGSGELYDAELRTVHVSGCRMGYLNLRDAVLTDVLIEDSTIDELDLAGARATRVALRGCRVGALVLSRAVLTHVDLRGVEGLSRVEGIDGLRGATITPEQLALLAPLLAEHVGLQVRE</sequence>
<dbReference type="EMBL" id="BSUJ01000001">
    <property type="protein sequence ID" value="GMA21454.1"/>
    <property type="molecule type" value="Genomic_DNA"/>
</dbReference>